<evidence type="ECO:0000313" key="5">
    <source>
        <dbReference type="EMBL" id="DAB37942.1"/>
    </source>
</evidence>
<keyword evidence="2" id="KW-0813">Transport</keyword>
<evidence type="ECO:0000256" key="2">
    <source>
        <dbReference type="ARBA" id="ARBA00022448"/>
    </source>
</evidence>
<evidence type="ECO:0000256" key="1">
    <source>
        <dbReference type="ARBA" id="ARBA00009075"/>
    </source>
</evidence>
<accession>A0A2D3W9D5</accession>
<gene>
    <name evidence="5" type="ORF">CFH83_08480</name>
</gene>
<feature type="chain" id="PRO_5013608773" description="Outer membrane porin" evidence="4">
    <location>
        <begin position="20"/>
        <end position="458"/>
    </location>
</feature>
<proteinExistence type="inferred from homology"/>
<protein>
    <recommendedName>
        <fullName evidence="7">Outer membrane porin</fullName>
    </recommendedName>
</protein>
<feature type="signal peptide" evidence="4">
    <location>
        <begin position="1"/>
        <end position="19"/>
    </location>
</feature>
<evidence type="ECO:0000256" key="3">
    <source>
        <dbReference type="ARBA" id="ARBA00022729"/>
    </source>
</evidence>
<dbReference type="AlphaFoldDB" id="A0A2D3W9D5"/>
<evidence type="ECO:0000256" key="4">
    <source>
        <dbReference type="SAM" id="SignalP"/>
    </source>
</evidence>
<dbReference type="PANTHER" id="PTHR34596">
    <property type="entry name" value="CHITOPORIN"/>
    <property type="match status" value="1"/>
</dbReference>
<dbReference type="Proteomes" id="UP000228859">
    <property type="component" value="Unassembled WGS sequence"/>
</dbReference>
<sequence>MKFSHLTAALLGTFVCAQAADDIATAFKEGKLEGRIRAHYFSTDWDDNSATGKNGPDAHGMAVGGSLIYKTAPLRGFSAATGLYTTQNPGGWTEKSDGDTANTSKDLFARGPGSTYTYGKGYAVLAQAYLQYDIAKTKVKAGRMLMSNPYINPNDSKMIPIAIEGYELVSNDIANTTIQLDYADKIKERGMDYFGSMADTGDTPTKISAYYATHYGSGTHGDAPNVVIAGVKNKSIENLELQAWGMHWADLVNQATLEANYALKVGDVTLGLGGRYIKQYDKGAGNIILPNTNNGDSDNSVDSSLFALRTSVGYGAAKLTLATARTASGADLIAPWRGFPTEGYTRSMTQTDWNANTRSYKGQLDYDFNELVSGLSTILGYAYYDRDPSKKPYQSMTDRLYQNGDTHQVNLDIMVKLSGDWKGTELKLRLMDQENDTTATYNQDTSNQELRAEVNYLF</sequence>
<dbReference type="InterPro" id="IPR023614">
    <property type="entry name" value="Porin_dom_sf"/>
</dbReference>
<dbReference type="RefSeq" id="WP_294895970.1">
    <property type="nucleotide sequence ID" value="NZ_DLUI01000121.1"/>
</dbReference>
<dbReference type="GO" id="GO:0015288">
    <property type="term" value="F:porin activity"/>
    <property type="evidence" value="ECO:0007669"/>
    <property type="project" value="TreeGrafter"/>
</dbReference>
<organism evidence="5 6">
    <name type="scientific">Sulfuricurvum kujiense</name>
    <dbReference type="NCBI Taxonomy" id="148813"/>
    <lineage>
        <taxon>Bacteria</taxon>
        <taxon>Pseudomonadati</taxon>
        <taxon>Campylobacterota</taxon>
        <taxon>Epsilonproteobacteria</taxon>
        <taxon>Campylobacterales</taxon>
        <taxon>Sulfurimonadaceae</taxon>
        <taxon>Sulfuricurvum</taxon>
    </lineage>
</organism>
<dbReference type="Pfam" id="PF03573">
    <property type="entry name" value="OprD"/>
    <property type="match status" value="1"/>
</dbReference>
<comment type="similarity">
    <text evidence="1">Belongs to the outer membrane porin (Opr) (TC 1.B.25) family.</text>
</comment>
<reference evidence="5 6" key="1">
    <citation type="journal article" date="2017" name="Front. Microbiol.">
        <title>Comparative Genomic Analysis of the Class Epsilonproteobacteria and Proposed Reclassification to Epsilonbacteraeota (phyl. nov.).</title>
        <authorList>
            <person name="Waite D.W."/>
            <person name="Vanwonterghem I."/>
            <person name="Rinke C."/>
            <person name="Parks D.H."/>
            <person name="Zhang Y."/>
            <person name="Takai K."/>
            <person name="Sievert S.M."/>
            <person name="Simon J."/>
            <person name="Campbell B.J."/>
            <person name="Hanson T.E."/>
            <person name="Woyke T."/>
            <person name="Klotz M.G."/>
            <person name="Hugenholtz P."/>
        </authorList>
    </citation>
    <scope>NUCLEOTIDE SEQUENCE [LARGE SCALE GENOMIC DNA]</scope>
    <source>
        <strain evidence="5">UBA12443</strain>
    </source>
</reference>
<name>A0A2D3W9D5_9BACT</name>
<dbReference type="PANTHER" id="PTHR34596:SF2">
    <property type="entry name" value="CHITOPORIN"/>
    <property type="match status" value="1"/>
</dbReference>
<evidence type="ECO:0008006" key="7">
    <source>
        <dbReference type="Google" id="ProtNLM"/>
    </source>
</evidence>
<comment type="caution">
    <text evidence="5">The sequence shown here is derived from an EMBL/GenBank/DDBJ whole genome shotgun (WGS) entry which is preliminary data.</text>
</comment>
<dbReference type="GO" id="GO:0016020">
    <property type="term" value="C:membrane"/>
    <property type="evidence" value="ECO:0007669"/>
    <property type="project" value="InterPro"/>
</dbReference>
<keyword evidence="3 4" id="KW-0732">Signal</keyword>
<dbReference type="InterPro" id="IPR005318">
    <property type="entry name" value="OM_porin_bac"/>
</dbReference>
<dbReference type="Gene3D" id="2.40.160.10">
    <property type="entry name" value="Porin"/>
    <property type="match status" value="1"/>
</dbReference>
<dbReference type="EMBL" id="DLUI01000121">
    <property type="protein sequence ID" value="DAB37942.1"/>
    <property type="molecule type" value="Genomic_DNA"/>
</dbReference>
<evidence type="ECO:0000313" key="6">
    <source>
        <dbReference type="Proteomes" id="UP000228859"/>
    </source>
</evidence>